<proteinExistence type="predicted"/>
<dbReference type="RefSeq" id="WP_344999928.1">
    <property type="nucleotide sequence ID" value="NZ_BAAAXV010000009.1"/>
</dbReference>
<name>A0ABV5SI19_9ACTN</name>
<protein>
    <submittedName>
        <fullName evidence="1">Uncharacterized protein</fullName>
    </submittedName>
</protein>
<evidence type="ECO:0000313" key="2">
    <source>
        <dbReference type="Proteomes" id="UP001589532"/>
    </source>
</evidence>
<evidence type="ECO:0000313" key="1">
    <source>
        <dbReference type="EMBL" id="MFB9631333.1"/>
    </source>
</evidence>
<comment type="caution">
    <text evidence="1">The sequence shown here is derived from an EMBL/GenBank/DDBJ whole genome shotgun (WGS) entry which is preliminary data.</text>
</comment>
<accession>A0ABV5SI19</accession>
<dbReference type="Proteomes" id="UP001589532">
    <property type="component" value="Unassembled WGS sequence"/>
</dbReference>
<dbReference type="EMBL" id="JBHMBW010000104">
    <property type="protein sequence ID" value="MFB9631333.1"/>
    <property type="molecule type" value="Genomic_DNA"/>
</dbReference>
<keyword evidence="2" id="KW-1185">Reference proteome</keyword>
<organism evidence="1 2">
    <name type="scientific">Nonomuraea helvata</name>
    <dbReference type="NCBI Taxonomy" id="37484"/>
    <lineage>
        <taxon>Bacteria</taxon>
        <taxon>Bacillati</taxon>
        <taxon>Actinomycetota</taxon>
        <taxon>Actinomycetes</taxon>
        <taxon>Streptosporangiales</taxon>
        <taxon>Streptosporangiaceae</taxon>
        <taxon>Nonomuraea</taxon>
    </lineage>
</organism>
<reference evidence="1 2" key="1">
    <citation type="submission" date="2024-09" db="EMBL/GenBank/DDBJ databases">
        <authorList>
            <person name="Sun Q."/>
            <person name="Mori K."/>
        </authorList>
    </citation>
    <scope>NUCLEOTIDE SEQUENCE [LARGE SCALE GENOMIC DNA]</scope>
    <source>
        <strain evidence="1 2">JCM 3143</strain>
    </source>
</reference>
<sequence>MIRFDSVTLTYVGLVLAARDLYPLKQWLTARCPECHQEPPVDDPGHVMLRGYVAVSCAGGLLVNPNMLGMRVPDWPDWRRVRPDVTIGRWQPAGEPDSPAVRAKAVITVELLAQAGQPFGAVGPDLVRLLHGQEFEVQSDPTDDPNGYQTITITALR</sequence>
<gene>
    <name evidence="1" type="ORF">ACFFSA_50450</name>
</gene>